<evidence type="ECO:0000256" key="3">
    <source>
        <dbReference type="ARBA" id="ARBA00022679"/>
    </source>
</evidence>
<keyword evidence="6 10" id="KW-0472">Membrane</keyword>
<keyword evidence="13" id="KW-1185">Reference proteome</keyword>
<comment type="similarity">
    <text evidence="2 10">Belongs to the DHHC palmitoyltransferase family.</text>
</comment>
<comment type="domain">
    <text evidence="10">The DHHC domain is required for palmitoyltransferase activity.</text>
</comment>
<evidence type="ECO:0000256" key="4">
    <source>
        <dbReference type="ARBA" id="ARBA00022692"/>
    </source>
</evidence>
<organism evidence="12 13">
    <name type="scientific">Pythium insidiosum</name>
    <name type="common">Pythiosis disease agent</name>
    <dbReference type="NCBI Taxonomy" id="114742"/>
    <lineage>
        <taxon>Eukaryota</taxon>
        <taxon>Sar</taxon>
        <taxon>Stramenopiles</taxon>
        <taxon>Oomycota</taxon>
        <taxon>Peronosporomycetes</taxon>
        <taxon>Pythiales</taxon>
        <taxon>Pythiaceae</taxon>
        <taxon>Pythium</taxon>
    </lineage>
</organism>
<sequence>MLRRAFSSSIASRRPRGLCVHHHAIRRPVRASRSPAYRYVPLSLGLMSVTIPDRTKVTVSLSALYVMAHALSLCSDVLRRPAVFNFVQYHLRCSYRGITKHKRWHTLLTSSFIVRWFGDTAMIITLLLGDYECTLEPFFDMEPKGDPLATRVLPEGGTTRQLPLYGFISLFASSAIVSNVLELRAGRKLFRLNAKRGWEMATQASVASPLAAVLTWTMIARDEFGLALMGPAVAVVGAARGSAPMIGSLGAYIMVALHWQLQHAWQARGALVQNDDAPASVPPAPSHGRFHRLWRYVFFQRNPLVQLIYVGLMPSCMYFAVREAYPLVPNAYVAEHHKWIAAALFVVCSGLYVHLCRSDPGVITPATIDSFTRYPHHPVLFPEAKYCRTCKLPKLPRSKHCSMCNHCVARFDHHACVGEKNYKHFVLFLVIQLALCVDVLYIAASVFVVQAEEQVVRTGAHAPQSSQHEAFRLALHHVVANNQPLGFTAAMSFMVGAVVWVFLLVQLKRITLNVTANESFKRDELRLRADPDSVSGAKRLFRYLVSTLPGRRRPSAASVSRAERKKLLDASWGGLFSPDLVLNTEQAFTRDDVDFNPYSLGGFWPNLQDAFQWRRRETKRKAQ</sequence>
<dbReference type="InterPro" id="IPR039859">
    <property type="entry name" value="PFA4/ZDH16/20/ERF2-like"/>
</dbReference>
<dbReference type="GO" id="GO:0005794">
    <property type="term" value="C:Golgi apparatus"/>
    <property type="evidence" value="ECO:0007669"/>
    <property type="project" value="TreeGrafter"/>
</dbReference>
<dbReference type="AlphaFoldDB" id="A0AAD5L920"/>
<feature type="transmembrane region" description="Helical" evidence="10">
    <location>
        <begin position="201"/>
        <end position="219"/>
    </location>
</feature>
<evidence type="ECO:0000256" key="7">
    <source>
        <dbReference type="ARBA" id="ARBA00023139"/>
    </source>
</evidence>
<dbReference type="EC" id="2.3.1.225" evidence="10"/>
<dbReference type="Pfam" id="PF01529">
    <property type="entry name" value="DHHC"/>
    <property type="match status" value="1"/>
</dbReference>
<evidence type="ECO:0000256" key="9">
    <source>
        <dbReference type="ARBA" id="ARBA00023315"/>
    </source>
</evidence>
<dbReference type="Proteomes" id="UP001209570">
    <property type="component" value="Unassembled WGS sequence"/>
</dbReference>
<evidence type="ECO:0000313" key="13">
    <source>
        <dbReference type="Proteomes" id="UP001209570"/>
    </source>
</evidence>
<evidence type="ECO:0000256" key="1">
    <source>
        <dbReference type="ARBA" id="ARBA00004127"/>
    </source>
</evidence>
<dbReference type="InterPro" id="IPR001594">
    <property type="entry name" value="Palmitoyltrfase_DHHC"/>
</dbReference>
<keyword evidence="5 10" id="KW-1133">Transmembrane helix</keyword>
<feature type="transmembrane region" description="Helical" evidence="10">
    <location>
        <begin position="336"/>
        <end position="355"/>
    </location>
</feature>
<evidence type="ECO:0000256" key="5">
    <source>
        <dbReference type="ARBA" id="ARBA00022989"/>
    </source>
</evidence>
<feature type="domain" description="Palmitoyltransferase DHHC" evidence="11">
    <location>
        <begin position="382"/>
        <end position="521"/>
    </location>
</feature>
<dbReference type="GO" id="GO:0006612">
    <property type="term" value="P:protein targeting to membrane"/>
    <property type="evidence" value="ECO:0007669"/>
    <property type="project" value="TreeGrafter"/>
</dbReference>
<dbReference type="PANTHER" id="PTHR22883">
    <property type="entry name" value="ZINC FINGER DHHC DOMAIN CONTAINING PROTEIN"/>
    <property type="match status" value="1"/>
</dbReference>
<gene>
    <name evidence="12" type="ORF">P43SY_010569</name>
</gene>
<evidence type="ECO:0000256" key="8">
    <source>
        <dbReference type="ARBA" id="ARBA00023288"/>
    </source>
</evidence>
<name>A0AAD5L920_PYTIN</name>
<accession>A0AAD5L920</accession>
<reference evidence="12" key="1">
    <citation type="submission" date="2021-12" db="EMBL/GenBank/DDBJ databases">
        <title>Prjna785345.</title>
        <authorList>
            <person name="Rujirawat T."/>
            <person name="Krajaejun T."/>
        </authorList>
    </citation>
    <scope>NUCLEOTIDE SEQUENCE</scope>
    <source>
        <strain evidence="12">Pi057C3</strain>
    </source>
</reference>
<dbReference type="GO" id="GO:0005783">
    <property type="term" value="C:endoplasmic reticulum"/>
    <property type="evidence" value="ECO:0007669"/>
    <property type="project" value="TreeGrafter"/>
</dbReference>
<protein>
    <recommendedName>
        <fullName evidence="10">Palmitoyltransferase</fullName>
        <ecNumber evidence="10">2.3.1.225</ecNumber>
    </recommendedName>
</protein>
<comment type="caution">
    <text evidence="12">The sequence shown here is derived from an EMBL/GenBank/DDBJ whole genome shotgun (WGS) entry which is preliminary data.</text>
</comment>
<feature type="transmembrane region" description="Helical" evidence="10">
    <location>
        <begin position="162"/>
        <end position="181"/>
    </location>
</feature>
<evidence type="ECO:0000256" key="6">
    <source>
        <dbReference type="ARBA" id="ARBA00023136"/>
    </source>
</evidence>
<feature type="transmembrane region" description="Helical" evidence="10">
    <location>
        <begin position="304"/>
        <end position="321"/>
    </location>
</feature>
<keyword evidence="4 10" id="KW-0812">Transmembrane</keyword>
<feature type="transmembrane region" description="Helical" evidence="10">
    <location>
        <begin position="425"/>
        <end position="449"/>
    </location>
</feature>
<feature type="transmembrane region" description="Helical" evidence="10">
    <location>
        <begin position="106"/>
        <end position="128"/>
    </location>
</feature>
<comment type="subcellular location">
    <subcellularLocation>
        <location evidence="1">Endomembrane system</location>
        <topology evidence="1">Multi-pass membrane protein</topology>
    </subcellularLocation>
</comment>
<keyword evidence="9 10" id="KW-0012">Acyltransferase</keyword>
<evidence type="ECO:0000313" key="12">
    <source>
        <dbReference type="EMBL" id="KAJ0392234.1"/>
    </source>
</evidence>
<evidence type="ECO:0000259" key="11">
    <source>
        <dbReference type="Pfam" id="PF01529"/>
    </source>
</evidence>
<feature type="transmembrane region" description="Helical" evidence="10">
    <location>
        <begin position="485"/>
        <end position="505"/>
    </location>
</feature>
<keyword evidence="8" id="KW-0449">Lipoprotein</keyword>
<evidence type="ECO:0000256" key="10">
    <source>
        <dbReference type="RuleBase" id="RU079119"/>
    </source>
</evidence>
<keyword evidence="3 10" id="KW-0808">Transferase</keyword>
<proteinExistence type="inferred from homology"/>
<keyword evidence="7" id="KW-0564">Palmitate</keyword>
<comment type="caution">
    <text evidence="10">Lacks conserved residue(s) required for the propagation of feature annotation.</text>
</comment>
<dbReference type="GO" id="GO:0019706">
    <property type="term" value="F:protein-cysteine S-palmitoyltransferase activity"/>
    <property type="evidence" value="ECO:0007669"/>
    <property type="project" value="UniProtKB-EC"/>
</dbReference>
<feature type="transmembrane region" description="Helical" evidence="10">
    <location>
        <begin position="239"/>
        <end position="259"/>
    </location>
</feature>
<evidence type="ECO:0000256" key="2">
    <source>
        <dbReference type="ARBA" id="ARBA00008574"/>
    </source>
</evidence>
<dbReference type="EMBL" id="JAKCXM010000685">
    <property type="protein sequence ID" value="KAJ0392234.1"/>
    <property type="molecule type" value="Genomic_DNA"/>
</dbReference>
<dbReference type="PROSITE" id="PS50216">
    <property type="entry name" value="DHHC"/>
    <property type="match status" value="1"/>
</dbReference>
<dbReference type="PANTHER" id="PTHR22883:SF301">
    <property type="entry name" value="PALMITOYLTRANSFERASE ZDHHC12"/>
    <property type="match status" value="1"/>
</dbReference>
<comment type="catalytic activity">
    <reaction evidence="10">
        <text>L-cysteinyl-[protein] + hexadecanoyl-CoA = S-hexadecanoyl-L-cysteinyl-[protein] + CoA</text>
        <dbReference type="Rhea" id="RHEA:36683"/>
        <dbReference type="Rhea" id="RHEA-COMP:10131"/>
        <dbReference type="Rhea" id="RHEA-COMP:11032"/>
        <dbReference type="ChEBI" id="CHEBI:29950"/>
        <dbReference type="ChEBI" id="CHEBI:57287"/>
        <dbReference type="ChEBI" id="CHEBI:57379"/>
        <dbReference type="ChEBI" id="CHEBI:74151"/>
        <dbReference type="EC" id="2.3.1.225"/>
    </reaction>
</comment>